<evidence type="ECO:0000313" key="2">
    <source>
        <dbReference type="Proteomes" id="UP001220395"/>
    </source>
</evidence>
<organism evidence="1 2">
    <name type="scientific">Sphingomonas naphthae</name>
    <dbReference type="NCBI Taxonomy" id="1813468"/>
    <lineage>
        <taxon>Bacteria</taxon>
        <taxon>Pseudomonadati</taxon>
        <taxon>Pseudomonadota</taxon>
        <taxon>Alphaproteobacteria</taxon>
        <taxon>Sphingomonadales</taxon>
        <taxon>Sphingomonadaceae</taxon>
        <taxon>Sphingomonas</taxon>
    </lineage>
</organism>
<dbReference type="RefSeq" id="WP_273687782.1">
    <property type="nucleotide sequence ID" value="NZ_CP117411.1"/>
</dbReference>
<sequence length="143" mass="15418">MNALSVDAVGRLRKAMELCASVERELAPVLRGDPPPADPVDLARRALRLRRRRERLFGAGLFSDPAWDILLDLLVAGAEQRAISVSSACLAGAGPATTGLRHLGMLERRGLVERVRAPGKSRRVHVRLTARAVAELSTLLLAA</sequence>
<dbReference type="SUPFAM" id="SSF46785">
    <property type="entry name" value="Winged helix' DNA-binding domain"/>
    <property type="match status" value="1"/>
</dbReference>
<accession>A0ABY7TKN2</accession>
<gene>
    <name evidence="1" type="ORF">PQ455_18170</name>
</gene>
<dbReference type="InterPro" id="IPR036390">
    <property type="entry name" value="WH_DNA-bd_sf"/>
</dbReference>
<dbReference type="EMBL" id="CP117411">
    <property type="protein sequence ID" value="WCT73508.1"/>
    <property type="molecule type" value="Genomic_DNA"/>
</dbReference>
<name>A0ABY7TKN2_9SPHN</name>
<dbReference type="InterPro" id="IPR036388">
    <property type="entry name" value="WH-like_DNA-bd_sf"/>
</dbReference>
<keyword evidence="2" id="KW-1185">Reference proteome</keyword>
<dbReference type="Gene3D" id="1.10.10.10">
    <property type="entry name" value="Winged helix-like DNA-binding domain superfamily/Winged helix DNA-binding domain"/>
    <property type="match status" value="1"/>
</dbReference>
<dbReference type="Proteomes" id="UP001220395">
    <property type="component" value="Chromosome"/>
</dbReference>
<reference evidence="1 2" key="1">
    <citation type="submission" date="2023-02" db="EMBL/GenBank/DDBJ databases">
        <title>Genome sequence of Sphingomonas naphthae.</title>
        <authorList>
            <person name="Kim S."/>
            <person name="Heo J."/>
            <person name="Kwon S.-W."/>
        </authorList>
    </citation>
    <scope>NUCLEOTIDE SEQUENCE [LARGE SCALE GENOMIC DNA]</scope>
    <source>
        <strain evidence="1 2">KACC 18716</strain>
    </source>
</reference>
<evidence type="ECO:0000313" key="1">
    <source>
        <dbReference type="EMBL" id="WCT73508.1"/>
    </source>
</evidence>
<evidence type="ECO:0008006" key="3">
    <source>
        <dbReference type="Google" id="ProtNLM"/>
    </source>
</evidence>
<protein>
    <recommendedName>
        <fullName evidence="3">HTH marR-type domain-containing protein</fullName>
    </recommendedName>
</protein>
<proteinExistence type="predicted"/>